<dbReference type="GO" id="GO:0003677">
    <property type="term" value="F:DNA binding"/>
    <property type="evidence" value="ECO:0007669"/>
    <property type="project" value="InterPro"/>
</dbReference>
<keyword evidence="3" id="KW-0862">Zinc</keyword>
<dbReference type="Gene3D" id="2.30.30.140">
    <property type="match status" value="1"/>
</dbReference>
<feature type="domain" description="CXXC-type" evidence="5">
    <location>
        <begin position="531"/>
        <end position="576"/>
    </location>
</feature>
<keyword evidence="2" id="KW-0863">Zinc-finger</keyword>
<evidence type="ECO:0000256" key="3">
    <source>
        <dbReference type="ARBA" id="ARBA00022833"/>
    </source>
</evidence>
<name>A0A7S4RGV3_9STRA</name>
<keyword evidence="1" id="KW-0479">Metal-binding</keyword>
<proteinExistence type="predicted"/>
<dbReference type="AlphaFoldDB" id="A0A7S4RGV3"/>
<reference evidence="6" key="1">
    <citation type="submission" date="2021-01" db="EMBL/GenBank/DDBJ databases">
        <authorList>
            <person name="Corre E."/>
            <person name="Pelletier E."/>
            <person name="Niang G."/>
            <person name="Scheremetjew M."/>
            <person name="Finn R."/>
            <person name="Kale V."/>
            <person name="Holt S."/>
            <person name="Cochrane G."/>
            <person name="Meng A."/>
            <person name="Brown T."/>
            <person name="Cohen L."/>
        </authorList>
    </citation>
    <scope>NUCLEOTIDE SEQUENCE</scope>
    <source>
        <strain evidence="6">GSO104</strain>
    </source>
</reference>
<protein>
    <recommendedName>
        <fullName evidence="5">CXXC-type domain-containing protein</fullName>
    </recommendedName>
</protein>
<evidence type="ECO:0000256" key="2">
    <source>
        <dbReference type="ARBA" id="ARBA00022771"/>
    </source>
</evidence>
<accession>A0A7S4RGV3</accession>
<dbReference type="InterPro" id="IPR002857">
    <property type="entry name" value="Znf_CXXC"/>
</dbReference>
<gene>
    <name evidence="6" type="ORF">DBRI00130_LOCUS17218</name>
</gene>
<evidence type="ECO:0000313" key="6">
    <source>
        <dbReference type="EMBL" id="CAE4611661.1"/>
    </source>
</evidence>
<organism evidence="6">
    <name type="scientific">Ditylum brightwellii</name>
    <dbReference type="NCBI Taxonomy" id="49249"/>
    <lineage>
        <taxon>Eukaryota</taxon>
        <taxon>Sar</taxon>
        <taxon>Stramenopiles</taxon>
        <taxon>Ochrophyta</taxon>
        <taxon>Bacillariophyta</taxon>
        <taxon>Mediophyceae</taxon>
        <taxon>Lithodesmiophycidae</taxon>
        <taxon>Lithodesmiales</taxon>
        <taxon>Lithodesmiaceae</taxon>
        <taxon>Ditylum</taxon>
    </lineage>
</organism>
<evidence type="ECO:0000256" key="1">
    <source>
        <dbReference type="ARBA" id="ARBA00022723"/>
    </source>
</evidence>
<feature type="region of interest" description="Disordered" evidence="4">
    <location>
        <begin position="419"/>
        <end position="496"/>
    </location>
</feature>
<evidence type="ECO:0000259" key="5">
    <source>
        <dbReference type="PROSITE" id="PS51058"/>
    </source>
</evidence>
<dbReference type="EMBL" id="HBNS01021721">
    <property type="protein sequence ID" value="CAE4611661.1"/>
    <property type="molecule type" value="Transcribed_RNA"/>
</dbReference>
<dbReference type="PROSITE" id="PS51058">
    <property type="entry name" value="ZF_CXXC"/>
    <property type="match status" value="1"/>
</dbReference>
<dbReference type="GO" id="GO:0008270">
    <property type="term" value="F:zinc ion binding"/>
    <property type="evidence" value="ECO:0007669"/>
    <property type="project" value="UniProtKB-KW"/>
</dbReference>
<sequence length="1113" mass="126297">MQLYDVHLECKRRTKRICINLCLLPPNNSVTLSDAINLVFASLNYEAPNSCYDTPGSTRPWIRGMKHKLVGPQLWMATRKFVVQRVEEMLEAEGIDWIESSQRREHLQSKYMPLLEEYLITWRPVLSETPQADNLRKYAESVWTRFTIDHLSGGNDVLKFHKLTESYVHFVAEKLESRNMCPQLPGRGSTAENDFSSATENLKGIVMKYVKKIRYDVIPFAQDLDAVTNAVWERLNSKFVRIQANHISALSVRDVLDDLEDDSNFLSYQNGLYKVRVSMAALNVMSTDGSGDNDGGEIHELPNAMDSSATSIQYENSKVEESDLSTITEVSNKNEKGNDMKNDFDDDPLIKHTWKFSTKKEIGARVYAEFTNGDYYWGHIGQVVTTKGSDQKKYFVQFEDGDFLEDIPENKVYSETDYKRYFEIDPPPPPKETDQERRRRRRMKKPESVTGSKKESKKRKRTSNDISQERDDAAQSANLDVDAKLDSCPNNRKKQKTMVSDLTNEECLLLDDRAIKSGRSETGESLRMSPRLLRKNRCKKCALCKMRDCGKCMTCLRNLEGQSGSSKEVCLRKMCCTLPIEVKAQPAVGFPPGWTFIFGDARKASFRGVIHPPLINGLSIIAPNGRKYHSVEAAKIHNKAKVGDIDTVSLQFFAQIGIASYEIDSSHFLVGKGYCHEWTDIKGRKNILFGVITSCSRDSRVTDDVMFTVEYSNESASFVNSISNSFGCPIPSAQLIPSALAWGGCVAFERRHKSRRGHGSVVRSIDKSMSCKSWVTPDMRIEEMVDNGDGLTLPKLTIIFRGFKLVFSVKKSTKPDAGNGLFVKCFSLMNDMDASGGEKAKVPESLFLNAGELLDLGIYAPFRSEDKKHECIFKLKNYIYSQVCEEWCFNAMEDDHQYDITDDLSGDVHDLAKKHVLMYVNECGINETPTIHAEFDPEGSVHYLLGVSYNGSWKDYEEGLKQMNIKAGGDEVEVFVNYGQDYERARLRKGYSTLLGEDKKVALEEMESCETGFVQDVSEYTLEELSKCVDFFNSTFSNANLNERNFTMIDEEVKRRCLTVLNKLELCTKAFLENEVEEQSKVLGMLQTVSNILKDVVELKTNNFQRLSDNNIT</sequence>
<evidence type="ECO:0000256" key="4">
    <source>
        <dbReference type="SAM" id="MobiDB-lite"/>
    </source>
</evidence>